<accession>A0A0L9UQE2</accession>
<evidence type="ECO:0000313" key="2">
    <source>
        <dbReference type="Proteomes" id="UP000053144"/>
    </source>
</evidence>
<protein>
    <submittedName>
        <fullName evidence="1">Uncharacterized protein</fullName>
    </submittedName>
</protein>
<name>A0A0L9UQE2_PHAAN</name>
<reference evidence="2" key="1">
    <citation type="journal article" date="2015" name="Proc. Natl. Acad. Sci. U.S.A.">
        <title>Genome sequencing of adzuki bean (Vigna angularis) provides insight into high starch and low fat accumulation and domestication.</title>
        <authorList>
            <person name="Yang K."/>
            <person name="Tian Z."/>
            <person name="Chen C."/>
            <person name="Luo L."/>
            <person name="Zhao B."/>
            <person name="Wang Z."/>
            <person name="Yu L."/>
            <person name="Li Y."/>
            <person name="Sun Y."/>
            <person name="Li W."/>
            <person name="Chen Y."/>
            <person name="Li Y."/>
            <person name="Zhang Y."/>
            <person name="Ai D."/>
            <person name="Zhao J."/>
            <person name="Shang C."/>
            <person name="Ma Y."/>
            <person name="Wu B."/>
            <person name="Wang M."/>
            <person name="Gao L."/>
            <person name="Sun D."/>
            <person name="Zhang P."/>
            <person name="Guo F."/>
            <person name="Wang W."/>
            <person name="Li Y."/>
            <person name="Wang J."/>
            <person name="Varshney R.K."/>
            <person name="Wang J."/>
            <person name="Ling H.Q."/>
            <person name="Wan P."/>
        </authorList>
    </citation>
    <scope>NUCLEOTIDE SEQUENCE</scope>
    <source>
        <strain evidence="2">cv. Jingnong 6</strain>
    </source>
</reference>
<dbReference type="AlphaFoldDB" id="A0A0L9UQE2"/>
<proteinExistence type="predicted"/>
<organism evidence="1 2">
    <name type="scientific">Phaseolus angularis</name>
    <name type="common">Azuki bean</name>
    <name type="synonym">Vigna angularis</name>
    <dbReference type="NCBI Taxonomy" id="3914"/>
    <lineage>
        <taxon>Eukaryota</taxon>
        <taxon>Viridiplantae</taxon>
        <taxon>Streptophyta</taxon>
        <taxon>Embryophyta</taxon>
        <taxon>Tracheophyta</taxon>
        <taxon>Spermatophyta</taxon>
        <taxon>Magnoliopsida</taxon>
        <taxon>eudicotyledons</taxon>
        <taxon>Gunneridae</taxon>
        <taxon>Pentapetalae</taxon>
        <taxon>rosids</taxon>
        <taxon>fabids</taxon>
        <taxon>Fabales</taxon>
        <taxon>Fabaceae</taxon>
        <taxon>Papilionoideae</taxon>
        <taxon>50 kb inversion clade</taxon>
        <taxon>NPAAA clade</taxon>
        <taxon>indigoferoid/millettioid clade</taxon>
        <taxon>Phaseoleae</taxon>
        <taxon>Vigna</taxon>
    </lineage>
</organism>
<gene>
    <name evidence="1" type="ORF">LR48_Vigan06g041600</name>
</gene>
<dbReference type="Proteomes" id="UP000053144">
    <property type="component" value="Chromosome 6"/>
</dbReference>
<sequence length="68" mass="7867">MAYRLVNGKVIKTRNLQEEANQRATWNMKAPRKINIFCRETRVDCHAIFVVCEANIENLSCSFCCNNS</sequence>
<dbReference type="EMBL" id="CM003376">
    <property type="protein sequence ID" value="KOM45110.1"/>
    <property type="molecule type" value="Genomic_DNA"/>
</dbReference>
<evidence type="ECO:0000313" key="1">
    <source>
        <dbReference type="EMBL" id="KOM45110.1"/>
    </source>
</evidence>
<dbReference type="Gramene" id="KOM45110">
    <property type="protein sequence ID" value="KOM45110"/>
    <property type="gene ID" value="LR48_Vigan06g041600"/>
</dbReference>